<accession>A0A9W7XV85</accession>
<evidence type="ECO:0000313" key="5">
    <source>
        <dbReference type="EMBL" id="KAJ1719063.1"/>
    </source>
</evidence>
<dbReference type="PANTHER" id="PTHR19965">
    <property type="entry name" value="RNA AND EXPORT FACTOR BINDING PROTEIN"/>
    <property type="match status" value="1"/>
</dbReference>
<feature type="domain" description="RRM" evidence="4">
    <location>
        <begin position="142"/>
        <end position="225"/>
    </location>
</feature>
<feature type="region of interest" description="Disordered" evidence="3">
    <location>
        <begin position="278"/>
        <end position="348"/>
    </location>
</feature>
<dbReference type="InterPro" id="IPR051229">
    <property type="entry name" value="ALYREF_mRNA_export"/>
</dbReference>
<evidence type="ECO:0000313" key="6">
    <source>
        <dbReference type="Proteomes" id="UP001149813"/>
    </source>
</evidence>
<dbReference type="SUPFAM" id="SSF54928">
    <property type="entry name" value="RNA-binding domain, RBD"/>
    <property type="match status" value="1"/>
</dbReference>
<dbReference type="SMART" id="SM00360">
    <property type="entry name" value="RRM"/>
    <property type="match status" value="1"/>
</dbReference>
<dbReference type="PANTHER" id="PTHR19965:SF35">
    <property type="entry name" value="RNA ANNEALING PROTEIN YRA1"/>
    <property type="match status" value="1"/>
</dbReference>
<dbReference type="Proteomes" id="UP001149813">
    <property type="component" value="Unassembled WGS sequence"/>
</dbReference>
<sequence>MNNNLDRSLDDIINESNTRGRDGGHSYGRHGGRQHQNSGRNSPYNRNNTGSPRHQHQNAPRSHGQWKHDMFDGPKQMVDRVGSPRRNMEGRLGAQGDARKQQIQQQRQRNGGDGDDSIDQSSDRGIPIAGRNRDTVPYDQLRVVYVTGLPRNYTEEKIERMFSDIGRIDQIRMGIDMNERFIGKAEIVYRVADDARSAIQVFDGETLYGTDDMLLNKVEIRYSNPQNWEYLENIKYKDSLPTARNVPIGSRLSGMNSRNAMAAAAIYAAAAAAASAQQQQGMAGGPPRNQGHMGGRQRNQNQRHNGNDRRQQSVTAQQLDDDLDAYMRDSNSAETAKDAEPPATSAPE</sequence>
<dbReference type="Gene3D" id="3.30.70.330">
    <property type="match status" value="1"/>
</dbReference>
<dbReference type="Pfam" id="PF00076">
    <property type="entry name" value="RRM_1"/>
    <property type="match status" value="1"/>
</dbReference>
<dbReference type="CDD" id="cd00590">
    <property type="entry name" value="RRM_SF"/>
    <property type="match status" value="1"/>
</dbReference>
<dbReference type="InterPro" id="IPR025715">
    <property type="entry name" value="FoP_C"/>
</dbReference>
<reference evidence="5" key="1">
    <citation type="submission" date="2022-07" db="EMBL/GenBank/DDBJ databases">
        <title>Phylogenomic reconstructions and comparative analyses of Kickxellomycotina fungi.</title>
        <authorList>
            <person name="Reynolds N.K."/>
            <person name="Stajich J.E."/>
            <person name="Barry K."/>
            <person name="Grigoriev I.V."/>
            <person name="Crous P."/>
            <person name="Smith M.E."/>
        </authorList>
    </citation>
    <scope>NUCLEOTIDE SEQUENCE</scope>
    <source>
        <strain evidence="5">NBRC 32514</strain>
    </source>
</reference>
<protein>
    <recommendedName>
        <fullName evidence="4">RRM domain-containing protein</fullName>
    </recommendedName>
</protein>
<evidence type="ECO:0000259" key="4">
    <source>
        <dbReference type="PROSITE" id="PS50102"/>
    </source>
</evidence>
<organism evidence="5 6">
    <name type="scientific">Coemansia erecta</name>
    <dbReference type="NCBI Taxonomy" id="147472"/>
    <lineage>
        <taxon>Eukaryota</taxon>
        <taxon>Fungi</taxon>
        <taxon>Fungi incertae sedis</taxon>
        <taxon>Zoopagomycota</taxon>
        <taxon>Kickxellomycotina</taxon>
        <taxon>Kickxellomycetes</taxon>
        <taxon>Kickxellales</taxon>
        <taxon>Kickxellaceae</taxon>
        <taxon>Coemansia</taxon>
    </lineage>
</organism>
<dbReference type="PROSITE" id="PS50102">
    <property type="entry name" value="RRM"/>
    <property type="match status" value="1"/>
</dbReference>
<dbReference type="Pfam" id="PF13865">
    <property type="entry name" value="FoP_duplication"/>
    <property type="match status" value="1"/>
</dbReference>
<dbReference type="AlphaFoldDB" id="A0A9W7XV85"/>
<dbReference type="EMBL" id="JANBOJ010000508">
    <property type="protein sequence ID" value="KAJ1719063.1"/>
    <property type="molecule type" value="Genomic_DNA"/>
</dbReference>
<dbReference type="InterPro" id="IPR012677">
    <property type="entry name" value="Nucleotide-bd_a/b_plait_sf"/>
</dbReference>
<dbReference type="GO" id="GO:0006406">
    <property type="term" value="P:mRNA export from nucleus"/>
    <property type="evidence" value="ECO:0007669"/>
    <property type="project" value="TreeGrafter"/>
</dbReference>
<name>A0A9W7XV85_9FUNG</name>
<feature type="region of interest" description="Disordered" evidence="3">
    <location>
        <begin position="1"/>
        <end position="133"/>
    </location>
</feature>
<proteinExistence type="predicted"/>
<dbReference type="GO" id="GO:0003729">
    <property type="term" value="F:mRNA binding"/>
    <property type="evidence" value="ECO:0007669"/>
    <property type="project" value="TreeGrafter"/>
</dbReference>
<feature type="compositionally biased region" description="Polar residues" evidence="3">
    <location>
        <begin position="34"/>
        <end position="60"/>
    </location>
</feature>
<dbReference type="InterPro" id="IPR000504">
    <property type="entry name" value="RRM_dom"/>
</dbReference>
<dbReference type="InterPro" id="IPR035979">
    <property type="entry name" value="RBD_domain_sf"/>
</dbReference>
<keyword evidence="6" id="KW-1185">Reference proteome</keyword>
<feature type="compositionally biased region" description="Low complexity" evidence="3">
    <location>
        <begin position="288"/>
        <end position="304"/>
    </location>
</feature>
<evidence type="ECO:0000256" key="2">
    <source>
        <dbReference type="PROSITE-ProRule" id="PRU00176"/>
    </source>
</evidence>
<gene>
    <name evidence="5" type="ORF">LPJ53_006102</name>
</gene>
<evidence type="ECO:0000256" key="1">
    <source>
        <dbReference type="ARBA" id="ARBA00022884"/>
    </source>
</evidence>
<dbReference type="GO" id="GO:0005634">
    <property type="term" value="C:nucleus"/>
    <property type="evidence" value="ECO:0007669"/>
    <property type="project" value="TreeGrafter"/>
</dbReference>
<dbReference type="OrthoDB" id="1049195at2759"/>
<comment type="caution">
    <text evidence="5">The sequence shown here is derived from an EMBL/GenBank/DDBJ whole genome shotgun (WGS) entry which is preliminary data.</text>
</comment>
<keyword evidence="1 2" id="KW-0694">RNA-binding</keyword>
<evidence type="ECO:0000256" key="3">
    <source>
        <dbReference type="SAM" id="MobiDB-lite"/>
    </source>
</evidence>